<dbReference type="Pfam" id="PF14279">
    <property type="entry name" value="HNH_5"/>
    <property type="match status" value="1"/>
</dbReference>
<dbReference type="KEGG" id="tog:HNI00_08040"/>
<dbReference type="InterPro" id="IPR029471">
    <property type="entry name" value="HNH_5"/>
</dbReference>
<evidence type="ECO:0000313" key="2">
    <source>
        <dbReference type="EMBL" id="WOB43111.1"/>
    </source>
</evidence>
<evidence type="ECO:0000259" key="1">
    <source>
        <dbReference type="SMART" id="SM00507"/>
    </source>
</evidence>
<sequence length="300" mass="34382">MLEENNLKKESVQDILIEGEGYSSECNEDINPGLILRDFLQKLCPIQSDTGLSFISQIDYSFKADGALSELVYKSTINYLVRRLINTAEYLRRRYESDDFPEGTFVQELRSYLKSETRFRDPDIEKIISIIQACLSVRNQRRKSRQAFVKHKKQIGRAYGLLCYICGKSLSSEEEEIQVEHNWPKALGGSSKYFNLRLSCKSCNSEKGSYIDGSDFHYEHICLSTDETNDGFNHELKGLYRVALSAKSNYRCTLCEGDVESVGRLRFVRRNPNDSWHYLNIDAICEGCFESLSLSENGNG</sequence>
<proteinExistence type="predicted"/>
<dbReference type="Gene3D" id="1.10.30.50">
    <property type="match status" value="1"/>
</dbReference>
<dbReference type="InterPro" id="IPR003615">
    <property type="entry name" value="HNH_nuc"/>
</dbReference>
<organism evidence="2">
    <name type="scientific">Thermoleptolyngbya oregonensis NK1-22</name>
    <dbReference type="NCBI Taxonomy" id="2547457"/>
    <lineage>
        <taxon>Bacteria</taxon>
        <taxon>Bacillati</taxon>
        <taxon>Cyanobacteriota</taxon>
        <taxon>Cyanophyceae</taxon>
        <taxon>Oculatellales</taxon>
        <taxon>Oculatellaceae</taxon>
        <taxon>Thermoleptolyngbya</taxon>
    </lineage>
</organism>
<dbReference type="SMART" id="SM00507">
    <property type="entry name" value="HNHc"/>
    <property type="match status" value="1"/>
</dbReference>
<dbReference type="RefSeq" id="WP_316792284.1">
    <property type="nucleotide sequence ID" value="NZ_CP053540.1"/>
</dbReference>
<dbReference type="EMBL" id="CP053540">
    <property type="protein sequence ID" value="WOB43111.1"/>
    <property type="molecule type" value="Genomic_DNA"/>
</dbReference>
<accession>A0AA96Y3G5</accession>
<protein>
    <recommendedName>
        <fullName evidence="1">HNH nuclease domain-containing protein</fullName>
    </recommendedName>
</protein>
<name>A0AA96Y3G5_9CYAN</name>
<feature type="domain" description="HNH nuclease" evidence="1">
    <location>
        <begin position="150"/>
        <end position="205"/>
    </location>
</feature>
<gene>
    <name evidence="2" type="ORF">HNI00_08040</name>
</gene>
<reference evidence="2" key="1">
    <citation type="submission" date="2020-05" db="EMBL/GenBank/DDBJ databases">
        <authorList>
            <person name="Zhu T."/>
            <person name="Keshari N."/>
            <person name="Lu X."/>
        </authorList>
    </citation>
    <scope>NUCLEOTIDE SEQUENCE</scope>
    <source>
        <strain evidence="2">NK1-22</strain>
    </source>
</reference>
<dbReference type="AlphaFoldDB" id="A0AA96Y3G5"/>
<dbReference type="CDD" id="cd00085">
    <property type="entry name" value="HNHc"/>
    <property type="match status" value="1"/>
</dbReference>